<sequence>MDLNNGADTKKKIQEKTRGEIGLLIDLPSAGCVSTNNDDSRVPEAKIISPALLSIEQLSEEAGEARKRPFPVYKGLLENVLDNKEEKHSTGRFGTRRRTSGKYDNACKAQLGLRVRTTWLEVGLTGARWRECGDGSFERPAAAVSTAEGKQVSPPSRGKVRDVFPRRSVERSMVGLSDANRGRH</sequence>
<evidence type="ECO:0000256" key="1">
    <source>
        <dbReference type="SAM" id="MobiDB-lite"/>
    </source>
</evidence>
<comment type="caution">
    <text evidence="2">The sequence shown here is derived from an EMBL/GenBank/DDBJ whole genome shotgun (WGS) entry which is preliminary data.</text>
</comment>
<reference evidence="2" key="1">
    <citation type="submission" date="2020-08" db="EMBL/GenBank/DDBJ databases">
        <title>Multicomponent nature underlies the extraordinary mechanical properties of spider dragline silk.</title>
        <authorList>
            <person name="Kono N."/>
            <person name="Nakamura H."/>
            <person name="Mori M."/>
            <person name="Yoshida Y."/>
            <person name="Ohtoshi R."/>
            <person name="Malay A.D."/>
            <person name="Moran D.A.P."/>
            <person name="Tomita M."/>
            <person name="Numata K."/>
            <person name="Arakawa K."/>
        </authorList>
    </citation>
    <scope>NUCLEOTIDE SEQUENCE</scope>
</reference>
<proteinExistence type="predicted"/>
<evidence type="ECO:0000313" key="2">
    <source>
        <dbReference type="EMBL" id="GFY14206.1"/>
    </source>
</evidence>
<name>A0A8X6SL69_TRICX</name>
<feature type="compositionally biased region" description="Basic and acidic residues" evidence="1">
    <location>
        <begin position="159"/>
        <end position="170"/>
    </location>
</feature>
<feature type="region of interest" description="Disordered" evidence="1">
    <location>
        <begin position="138"/>
        <end position="184"/>
    </location>
</feature>
<dbReference type="EMBL" id="BMAU01021327">
    <property type="protein sequence ID" value="GFY14206.1"/>
    <property type="molecule type" value="Genomic_DNA"/>
</dbReference>
<dbReference type="AlphaFoldDB" id="A0A8X6SL69"/>
<evidence type="ECO:0000313" key="3">
    <source>
        <dbReference type="Proteomes" id="UP000887159"/>
    </source>
</evidence>
<organism evidence="2 3">
    <name type="scientific">Trichonephila clavipes</name>
    <name type="common">Golden silk orbweaver</name>
    <name type="synonym">Nephila clavipes</name>
    <dbReference type="NCBI Taxonomy" id="2585209"/>
    <lineage>
        <taxon>Eukaryota</taxon>
        <taxon>Metazoa</taxon>
        <taxon>Ecdysozoa</taxon>
        <taxon>Arthropoda</taxon>
        <taxon>Chelicerata</taxon>
        <taxon>Arachnida</taxon>
        <taxon>Araneae</taxon>
        <taxon>Araneomorphae</taxon>
        <taxon>Entelegynae</taxon>
        <taxon>Araneoidea</taxon>
        <taxon>Nephilidae</taxon>
        <taxon>Trichonephila</taxon>
    </lineage>
</organism>
<dbReference type="Proteomes" id="UP000887159">
    <property type="component" value="Unassembled WGS sequence"/>
</dbReference>
<gene>
    <name evidence="2" type="ORF">TNCV_3613951</name>
</gene>
<keyword evidence="3" id="KW-1185">Reference proteome</keyword>
<accession>A0A8X6SL69</accession>
<protein>
    <submittedName>
        <fullName evidence="2">Uncharacterized protein</fullName>
    </submittedName>
</protein>